<evidence type="ECO:0000256" key="1">
    <source>
        <dbReference type="ARBA" id="ARBA00009743"/>
    </source>
</evidence>
<dbReference type="Proteomes" id="UP001642487">
    <property type="component" value="Chromosome 7"/>
</dbReference>
<accession>A0ABP0YYV6</accession>
<keyword evidence="3" id="KW-0326">Glycosidase</keyword>
<dbReference type="SUPFAM" id="SSF51445">
    <property type="entry name" value="(Trans)glycosidases"/>
    <property type="match status" value="1"/>
</dbReference>
<evidence type="ECO:0000313" key="5">
    <source>
        <dbReference type="Proteomes" id="UP001642487"/>
    </source>
</evidence>
<evidence type="ECO:0000313" key="4">
    <source>
        <dbReference type="EMBL" id="CAK9325724.1"/>
    </source>
</evidence>
<reference evidence="4 5" key="1">
    <citation type="submission" date="2024-03" db="EMBL/GenBank/DDBJ databases">
        <authorList>
            <person name="Gkanogiannis A."/>
            <person name="Becerra Lopez-Lavalle L."/>
        </authorList>
    </citation>
    <scope>NUCLEOTIDE SEQUENCE [LARGE SCALE GENOMIC DNA]</scope>
</reference>
<organism evidence="4 5">
    <name type="scientific">Citrullus colocynthis</name>
    <name type="common">colocynth</name>
    <dbReference type="NCBI Taxonomy" id="252529"/>
    <lineage>
        <taxon>Eukaryota</taxon>
        <taxon>Viridiplantae</taxon>
        <taxon>Streptophyta</taxon>
        <taxon>Embryophyta</taxon>
        <taxon>Tracheophyta</taxon>
        <taxon>Spermatophyta</taxon>
        <taxon>Magnoliopsida</taxon>
        <taxon>eudicotyledons</taxon>
        <taxon>Gunneridae</taxon>
        <taxon>Pentapetalae</taxon>
        <taxon>rosids</taxon>
        <taxon>fabids</taxon>
        <taxon>Cucurbitales</taxon>
        <taxon>Cucurbitaceae</taxon>
        <taxon>Benincaseae</taxon>
        <taxon>Citrullus</taxon>
    </lineage>
</organism>
<name>A0ABP0YYV6_9ROSI</name>
<comment type="similarity">
    <text evidence="1">Belongs to the glycosyl hydrolase 27 family.</text>
</comment>
<evidence type="ECO:0000256" key="3">
    <source>
        <dbReference type="ARBA" id="ARBA00023295"/>
    </source>
</evidence>
<dbReference type="InterPro" id="IPR002241">
    <property type="entry name" value="Glyco_hydro_27"/>
</dbReference>
<dbReference type="Gene3D" id="3.20.20.70">
    <property type="entry name" value="Aldolase class I"/>
    <property type="match status" value="2"/>
</dbReference>
<dbReference type="PANTHER" id="PTHR11452">
    <property type="entry name" value="ALPHA-GALACTOSIDASE/ALPHA-N-ACETYLGALACTOSAMINIDASE"/>
    <property type="match status" value="1"/>
</dbReference>
<dbReference type="InterPro" id="IPR017853">
    <property type="entry name" value="GH"/>
</dbReference>
<sequence>MPGSLYHEEQDAKTFAEWGIDYLKYDNCNNDDIKPTESMMSIADINDVFASMQGQVVEMAPLLLGNDLRDISDDTMEIIGNSEVITVNQGLGRASIWISSGSAVGEPKEMETCVLPIGTTSASQTTLSFKQEIYGRTMDWNLDDNEVEEVMSFDEEVKVDVSLLMRIQTNPMF</sequence>
<evidence type="ECO:0008006" key="6">
    <source>
        <dbReference type="Google" id="ProtNLM"/>
    </source>
</evidence>
<dbReference type="EMBL" id="OZ021741">
    <property type="protein sequence ID" value="CAK9325724.1"/>
    <property type="molecule type" value="Genomic_DNA"/>
</dbReference>
<dbReference type="InterPro" id="IPR013785">
    <property type="entry name" value="Aldolase_TIM"/>
</dbReference>
<keyword evidence="2" id="KW-0378">Hydrolase</keyword>
<keyword evidence="5" id="KW-1185">Reference proteome</keyword>
<gene>
    <name evidence="4" type="ORF">CITCOLO1_LOCUS17994</name>
</gene>
<proteinExistence type="inferred from homology"/>
<dbReference type="Pfam" id="PF16499">
    <property type="entry name" value="Melibiase_2"/>
    <property type="match status" value="1"/>
</dbReference>
<protein>
    <recommendedName>
        <fullName evidence="6">Alpha-galactosidase</fullName>
    </recommendedName>
</protein>
<evidence type="ECO:0000256" key="2">
    <source>
        <dbReference type="ARBA" id="ARBA00022801"/>
    </source>
</evidence>
<dbReference type="PANTHER" id="PTHR11452:SF85">
    <property type="entry name" value="ALPHA-GALACTOSIDASE"/>
    <property type="match status" value="1"/>
</dbReference>